<reference evidence="7 8" key="1">
    <citation type="submission" date="2016-08" db="EMBL/GenBank/DDBJ databases">
        <title>A Parts List for Fungal Cellulosomes Revealed by Comparative Genomics.</title>
        <authorList>
            <consortium name="DOE Joint Genome Institute"/>
            <person name="Haitjema C.H."/>
            <person name="Gilmore S.P."/>
            <person name="Henske J.K."/>
            <person name="Solomon K.V."/>
            <person name="De Groot R."/>
            <person name="Kuo A."/>
            <person name="Mondo S.J."/>
            <person name="Salamov A.A."/>
            <person name="Labutti K."/>
            <person name="Zhao Z."/>
            <person name="Chiniquy J."/>
            <person name="Barry K."/>
            <person name="Brewer H.M."/>
            <person name="Purvine S.O."/>
            <person name="Wright A.T."/>
            <person name="Boxma B."/>
            <person name="Van Alen T."/>
            <person name="Hackstein J.H."/>
            <person name="Baker S.E."/>
            <person name="Grigoriev I.V."/>
            <person name="O'Malley M.A."/>
        </authorList>
    </citation>
    <scope>NUCLEOTIDE SEQUENCE [LARGE SCALE GENOMIC DNA]</scope>
    <source>
        <strain evidence="7 8">S4</strain>
    </source>
</reference>
<feature type="active site" description="Charge relay system" evidence="5">
    <location>
        <position position="211"/>
    </location>
</feature>
<organism evidence="7 8">
    <name type="scientific">Anaeromyces robustus</name>
    <dbReference type="NCBI Taxonomy" id="1754192"/>
    <lineage>
        <taxon>Eukaryota</taxon>
        <taxon>Fungi</taxon>
        <taxon>Fungi incertae sedis</taxon>
        <taxon>Chytridiomycota</taxon>
        <taxon>Chytridiomycota incertae sedis</taxon>
        <taxon>Neocallimastigomycetes</taxon>
        <taxon>Neocallimastigales</taxon>
        <taxon>Neocallimastigaceae</taxon>
        <taxon>Anaeromyces</taxon>
    </lineage>
</organism>
<evidence type="ECO:0000256" key="2">
    <source>
        <dbReference type="ARBA" id="ARBA00022670"/>
    </source>
</evidence>
<feature type="non-terminal residue" evidence="7">
    <location>
        <position position="222"/>
    </location>
</feature>
<dbReference type="InterPro" id="IPR015500">
    <property type="entry name" value="Peptidase_S8_subtilisin-rel"/>
</dbReference>
<reference evidence="7 8" key="2">
    <citation type="submission" date="2016-08" db="EMBL/GenBank/DDBJ databases">
        <title>Pervasive Adenine N6-methylation of Active Genes in Fungi.</title>
        <authorList>
            <consortium name="DOE Joint Genome Institute"/>
            <person name="Mondo S.J."/>
            <person name="Dannebaum R.O."/>
            <person name="Kuo R.C."/>
            <person name="Labutti K."/>
            <person name="Haridas S."/>
            <person name="Kuo A."/>
            <person name="Salamov A."/>
            <person name="Ahrendt S.R."/>
            <person name="Lipzen A."/>
            <person name="Sullivan W."/>
            <person name="Andreopoulos W.B."/>
            <person name="Clum A."/>
            <person name="Lindquist E."/>
            <person name="Daum C."/>
            <person name="Ramamoorthy G.K."/>
            <person name="Gryganskyi A."/>
            <person name="Culley D."/>
            <person name="Magnuson J.K."/>
            <person name="James T.Y."/>
            <person name="O'Malley M.A."/>
            <person name="Stajich J.E."/>
            <person name="Spatafora J.W."/>
            <person name="Visel A."/>
            <person name="Grigoriev I.V."/>
        </authorList>
    </citation>
    <scope>NUCLEOTIDE SEQUENCE [LARGE SCALE GENOMIC DNA]</scope>
    <source>
        <strain evidence="7 8">S4</strain>
    </source>
</reference>
<dbReference type="PROSITE" id="PS00138">
    <property type="entry name" value="SUBTILASE_SER"/>
    <property type="match status" value="1"/>
</dbReference>
<dbReference type="PANTHER" id="PTHR43806:SF11">
    <property type="entry name" value="CEREVISIN-RELATED"/>
    <property type="match status" value="1"/>
</dbReference>
<dbReference type="InterPro" id="IPR036852">
    <property type="entry name" value="Peptidase_S8/S53_dom_sf"/>
</dbReference>
<dbReference type="InterPro" id="IPR023828">
    <property type="entry name" value="Peptidase_S8_Ser-AS"/>
</dbReference>
<feature type="active site" description="Charge relay system" evidence="5">
    <location>
        <position position="17"/>
    </location>
</feature>
<dbReference type="EMBL" id="MCFG01000507">
    <property type="protein sequence ID" value="ORX64658.1"/>
    <property type="molecule type" value="Genomic_DNA"/>
</dbReference>
<dbReference type="AlphaFoldDB" id="A0A1Y1VTP6"/>
<keyword evidence="8" id="KW-1185">Reference proteome</keyword>
<evidence type="ECO:0000256" key="3">
    <source>
        <dbReference type="ARBA" id="ARBA00022801"/>
    </source>
</evidence>
<dbReference type="GO" id="GO:0004252">
    <property type="term" value="F:serine-type endopeptidase activity"/>
    <property type="evidence" value="ECO:0007669"/>
    <property type="project" value="UniProtKB-UniRule"/>
</dbReference>
<sequence length="222" mass="23999">FYYPSSAGKGIDIYLMDGGLITNHEDFNTSERTITCDAISKEEDEFPDHGIMVTSMAGGNIYGVSKKANLHMIAIDFSDDSVLRALDFIKARAKPNKTIISMSFAGNYYSQAEDEKHKELINEGIILIVCASNENMNCCAPKDDPDFISPVGYRRAIVVGATDTDVYGNGYYRASYSNYGDCVDVFAPGTVIFPDLSEGSRKNSDDASGTSCSTPIVAGIAA</sequence>
<evidence type="ECO:0000313" key="8">
    <source>
        <dbReference type="Proteomes" id="UP000193944"/>
    </source>
</evidence>
<feature type="non-terminal residue" evidence="7">
    <location>
        <position position="1"/>
    </location>
</feature>
<accession>A0A1Y1VTP6</accession>
<dbReference type="Gene3D" id="3.40.50.200">
    <property type="entry name" value="Peptidase S8/S53 domain"/>
    <property type="match status" value="1"/>
</dbReference>
<keyword evidence="2 5" id="KW-0645">Protease</keyword>
<dbReference type="PRINTS" id="PR00723">
    <property type="entry name" value="SUBTILISIN"/>
</dbReference>
<dbReference type="SUPFAM" id="SSF52743">
    <property type="entry name" value="Subtilisin-like"/>
    <property type="match status" value="1"/>
</dbReference>
<name>A0A1Y1VTP6_9FUNG</name>
<feature type="domain" description="Peptidase S8/S53" evidence="6">
    <location>
        <begin position="8"/>
        <end position="222"/>
    </location>
</feature>
<evidence type="ECO:0000256" key="1">
    <source>
        <dbReference type="ARBA" id="ARBA00011073"/>
    </source>
</evidence>
<keyword evidence="3 5" id="KW-0378">Hydrolase</keyword>
<dbReference type="PROSITE" id="PS51892">
    <property type="entry name" value="SUBTILASE"/>
    <property type="match status" value="1"/>
</dbReference>
<comment type="caution">
    <text evidence="7">The sequence shown here is derived from an EMBL/GenBank/DDBJ whole genome shotgun (WGS) entry which is preliminary data.</text>
</comment>
<dbReference type="InterPro" id="IPR000209">
    <property type="entry name" value="Peptidase_S8/S53_dom"/>
</dbReference>
<dbReference type="Pfam" id="PF00082">
    <property type="entry name" value="Peptidase_S8"/>
    <property type="match status" value="1"/>
</dbReference>
<dbReference type="GO" id="GO:0005615">
    <property type="term" value="C:extracellular space"/>
    <property type="evidence" value="ECO:0007669"/>
    <property type="project" value="TreeGrafter"/>
</dbReference>
<comment type="similarity">
    <text evidence="1 5">Belongs to the peptidase S8 family.</text>
</comment>
<evidence type="ECO:0000256" key="4">
    <source>
        <dbReference type="ARBA" id="ARBA00022825"/>
    </source>
</evidence>
<feature type="active site" description="Charge relay system" evidence="5">
    <location>
        <position position="49"/>
    </location>
</feature>
<evidence type="ECO:0000313" key="7">
    <source>
        <dbReference type="EMBL" id="ORX64658.1"/>
    </source>
</evidence>
<dbReference type="PANTHER" id="PTHR43806">
    <property type="entry name" value="PEPTIDASE S8"/>
    <property type="match status" value="1"/>
</dbReference>
<protein>
    <submittedName>
        <fullName evidence="7">Subtilisin-like protein</fullName>
    </submittedName>
</protein>
<proteinExistence type="inferred from homology"/>
<dbReference type="GO" id="GO:0006508">
    <property type="term" value="P:proteolysis"/>
    <property type="evidence" value="ECO:0007669"/>
    <property type="project" value="UniProtKB-KW"/>
</dbReference>
<gene>
    <name evidence="7" type="ORF">BCR32DRAFT_182141</name>
</gene>
<evidence type="ECO:0000256" key="5">
    <source>
        <dbReference type="PROSITE-ProRule" id="PRU01240"/>
    </source>
</evidence>
<dbReference type="STRING" id="1754192.A0A1Y1VTP6"/>
<dbReference type="OrthoDB" id="19448at2759"/>
<dbReference type="Proteomes" id="UP000193944">
    <property type="component" value="Unassembled WGS sequence"/>
</dbReference>
<keyword evidence="4 5" id="KW-0720">Serine protease</keyword>
<dbReference type="InterPro" id="IPR050131">
    <property type="entry name" value="Peptidase_S8_subtilisin-like"/>
</dbReference>
<evidence type="ECO:0000259" key="6">
    <source>
        <dbReference type="Pfam" id="PF00082"/>
    </source>
</evidence>